<dbReference type="EMBL" id="WNTK01012617">
    <property type="protein sequence ID" value="KAG9462240.1"/>
    <property type="molecule type" value="Genomic_DNA"/>
</dbReference>
<feature type="non-terminal residue" evidence="4">
    <location>
        <position position="1"/>
    </location>
</feature>
<evidence type="ECO:0000256" key="3">
    <source>
        <dbReference type="ARBA" id="ARBA00023004"/>
    </source>
</evidence>
<dbReference type="InterPro" id="IPR036396">
    <property type="entry name" value="Cyt_P450_sf"/>
</dbReference>
<proteinExistence type="inferred from homology"/>
<dbReference type="GO" id="GO:0016712">
    <property type="term" value="F:oxidoreductase activity, acting on paired donors, with incorporation or reduction of molecular oxygen, reduced flavin or flavoprotein as one donor, and incorporation of one atom of oxygen"/>
    <property type="evidence" value="ECO:0007669"/>
    <property type="project" value="TreeGrafter"/>
</dbReference>
<feature type="non-terminal residue" evidence="4">
    <location>
        <position position="156"/>
    </location>
</feature>
<dbReference type="InterPro" id="IPR050182">
    <property type="entry name" value="Cytochrome_P450_fam2"/>
</dbReference>
<dbReference type="GO" id="GO:0005737">
    <property type="term" value="C:cytoplasm"/>
    <property type="evidence" value="ECO:0007669"/>
    <property type="project" value="TreeGrafter"/>
</dbReference>
<comment type="similarity">
    <text evidence="1">Belongs to the cytochrome P450 family.</text>
</comment>
<dbReference type="GO" id="GO:0008392">
    <property type="term" value="F:arachidonate epoxygenase activity"/>
    <property type="evidence" value="ECO:0007669"/>
    <property type="project" value="TreeGrafter"/>
</dbReference>
<dbReference type="OrthoDB" id="2789670at2759"/>
<reference evidence="4" key="1">
    <citation type="thesis" date="2020" institute="ProQuest LLC" country="789 East Eisenhower Parkway, Ann Arbor, MI, USA">
        <title>Comparative Genomics and Chromosome Evolution.</title>
        <authorList>
            <person name="Mudd A.B."/>
        </authorList>
    </citation>
    <scope>NUCLEOTIDE SEQUENCE</scope>
    <source>
        <strain evidence="4">HN-11 Male</strain>
        <tissue evidence="4">Kidney and liver</tissue>
    </source>
</reference>
<dbReference type="GO" id="GO:0006805">
    <property type="term" value="P:xenobiotic metabolic process"/>
    <property type="evidence" value="ECO:0007669"/>
    <property type="project" value="TreeGrafter"/>
</dbReference>
<accession>A0A8J6BFG7</accession>
<protein>
    <submittedName>
        <fullName evidence="4">Uncharacterized protein</fullName>
    </submittedName>
</protein>
<dbReference type="GO" id="GO:0020037">
    <property type="term" value="F:heme binding"/>
    <property type="evidence" value="ECO:0007669"/>
    <property type="project" value="InterPro"/>
</dbReference>
<sequence length="156" mass="18124">GVIASNGERWKILRRFSLTTLRNFGMGKRSIEERIQEEARCLAERFMKDKDTPINPSYLLRLSVSNVICSVVFGERFDYEDQKFLSLLSNFQETIKLFNTRLGQEKNIEGTEFHEENLQATIFDLFIAGTETTSLTLRYGFLILLKYPEIQGNHCN</sequence>
<dbReference type="AlphaFoldDB" id="A0A8J6BFG7"/>
<keyword evidence="3" id="KW-0408">Iron</keyword>
<evidence type="ECO:0000313" key="4">
    <source>
        <dbReference type="EMBL" id="KAG9462240.1"/>
    </source>
</evidence>
<evidence type="ECO:0000313" key="5">
    <source>
        <dbReference type="Proteomes" id="UP000770717"/>
    </source>
</evidence>
<dbReference type="PANTHER" id="PTHR24300:SF424">
    <property type="entry name" value="CYTOCHROME P450"/>
    <property type="match status" value="1"/>
</dbReference>
<keyword evidence="2" id="KW-0479">Metal-binding</keyword>
<dbReference type="InterPro" id="IPR001128">
    <property type="entry name" value="Cyt_P450"/>
</dbReference>
<organism evidence="4 5">
    <name type="scientific">Eleutherodactylus coqui</name>
    <name type="common">Puerto Rican coqui</name>
    <dbReference type="NCBI Taxonomy" id="57060"/>
    <lineage>
        <taxon>Eukaryota</taxon>
        <taxon>Metazoa</taxon>
        <taxon>Chordata</taxon>
        <taxon>Craniata</taxon>
        <taxon>Vertebrata</taxon>
        <taxon>Euteleostomi</taxon>
        <taxon>Amphibia</taxon>
        <taxon>Batrachia</taxon>
        <taxon>Anura</taxon>
        <taxon>Neobatrachia</taxon>
        <taxon>Hyloidea</taxon>
        <taxon>Eleutherodactylidae</taxon>
        <taxon>Eleutherodactylinae</taxon>
        <taxon>Eleutherodactylus</taxon>
        <taxon>Eleutherodactylus</taxon>
    </lineage>
</organism>
<dbReference type="SUPFAM" id="SSF48264">
    <property type="entry name" value="Cytochrome P450"/>
    <property type="match status" value="1"/>
</dbReference>
<dbReference type="GO" id="GO:0005506">
    <property type="term" value="F:iron ion binding"/>
    <property type="evidence" value="ECO:0007669"/>
    <property type="project" value="InterPro"/>
</dbReference>
<evidence type="ECO:0000256" key="1">
    <source>
        <dbReference type="ARBA" id="ARBA00010617"/>
    </source>
</evidence>
<gene>
    <name evidence="4" type="ORF">GDO78_014604</name>
</gene>
<comment type="caution">
    <text evidence="4">The sequence shown here is derived from an EMBL/GenBank/DDBJ whole genome shotgun (WGS) entry which is preliminary data.</text>
</comment>
<evidence type="ECO:0000256" key="2">
    <source>
        <dbReference type="ARBA" id="ARBA00022723"/>
    </source>
</evidence>
<name>A0A8J6BFG7_ELECQ</name>
<dbReference type="Gene3D" id="1.10.630.10">
    <property type="entry name" value="Cytochrome P450"/>
    <property type="match status" value="2"/>
</dbReference>
<dbReference type="Pfam" id="PF00067">
    <property type="entry name" value="p450"/>
    <property type="match status" value="2"/>
</dbReference>
<dbReference type="GO" id="GO:0019373">
    <property type="term" value="P:epoxygenase P450 pathway"/>
    <property type="evidence" value="ECO:0007669"/>
    <property type="project" value="TreeGrafter"/>
</dbReference>
<dbReference type="PANTHER" id="PTHR24300">
    <property type="entry name" value="CYTOCHROME P450 508A4-RELATED"/>
    <property type="match status" value="1"/>
</dbReference>
<keyword evidence="5" id="KW-1185">Reference proteome</keyword>
<dbReference type="Proteomes" id="UP000770717">
    <property type="component" value="Unassembled WGS sequence"/>
</dbReference>